<reference evidence="1" key="1">
    <citation type="journal article" date="2015" name="Nature">
        <title>Complex archaea that bridge the gap between prokaryotes and eukaryotes.</title>
        <authorList>
            <person name="Spang A."/>
            <person name="Saw J.H."/>
            <person name="Jorgensen S.L."/>
            <person name="Zaremba-Niedzwiedzka K."/>
            <person name="Martijn J."/>
            <person name="Lind A.E."/>
            <person name="van Eijk R."/>
            <person name="Schleper C."/>
            <person name="Guy L."/>
            <person name="Ettema T.J."/>
        </authorList>
    </citation>
    <scope>NUCLEOTIDE SEQUENCE</scope>
</reference>
<dbReference type="EMBL" id="LAZR01039686">
    <property type="protein sequence ID" value="KKL16376.1"/>
    <property type="molecule type" value="Genomic_DNA"/>
</dbReference>
<dbReference type="Pfam" id="PF13479">
    <property type="entry name" value="AAA_24"/>
    <property type="match status" value="1"/>
</dbReference>
<sequence>MARKRNKRPKAAEVVFEMVASQEGSSIFDYLMMVYGLPKIGKSTLISHFEGVYWLVTEPGYKHLKIRKSKINSWEDFMAFVKKAEKSKKFVKTVKMWCIDPVDKLTKFAMSYACAELKIDHPNDAGYGKGWEAYGDTFTEWILRLCAIGPGVAVISHVKTREVIVNGMTIEKETPAMNKKCYTIINDLCDITLQIGYEPRKKGRKNRGKKQRRCLYTEGTDCIEAGNRTGRRLPPIIPFND</sequence>
<feature type="non-terminal residue" evidence="1">
    <location>
        <position position="241"/>
    </location>
</feature>
<accession>A0A0F9DF05</accession>
<organism evidence="1">
    <name type="scientific">marine sediment metagenome</name>
    <dbReference type="NCBI Taxonomy" id="412755"/>
    <lineage>
        <taxon>unclassified sequences</taxon>
        <taxon>metagenomes</taxon>
        <taxon>ecological metagenomes</taxon>
    </lineage>
</organism>
<protein>
    <submittedName>
        <fullName evidence="1">Uncharacterized protein</fullName>
    </submittedName>
</protein>
<proteinExistence type="predicted"/>
<evidence type="ECO:0000313" key="1">
    <source>
        <dbReference type="EMBL" id="KKL16376.1"/>
    </source>
</evidence>
<name>A0A0F9DF05_9ZZZZ</name>
<comment type="caution">
    <text evidence="1">The sequence shown here is derived from an EMBL/GenBank/DDBJ whole genome shotgun (WGS) entry which is preliminary data.</text>
</comment>
<dbReference type="AlphaFoldDB" id="A0A0F9DF05"/>
<gene>
    <name evidence="1" type="ORF">LCGC14_2496200</name>
</gene>